<dbReference type="Proteomes" id="UP000048984">
    <property type="component" value="Unassembled WGS sequence"/>
</dbReference>
<organism evidence="2 3">
    <name type="scientific">Prosthecodimorpha hirschii</name>
    <dbReference type="NCBI Taxonomy" id="665126"/>
    <lineage>
        <taxon>Bacteria</taxon>
        <taxon>Pseudomonadati</taxon>
        <taxon>Pseudomonadota</taxon>
        <taxon>Alphaproteobacteria</taxon>
        <taxon>Hyphomicrobiales</taxon>
        <taxon>Ancalomicrobiaceae</taxon>
        <taxon>Prosthecodimorpha</taxon>
    </lineage>
</organism>
<keyword evidence="3" id="KW-1185">Reference proteome</keyword>
<gene>
    <name evidence="2" type="ORF">ABB55_06440</name>
</gene>
<evidence type="ECO:0000256" key="1">
    <source>
        <dbReference type="SAM" id="MobiDB-lite"/>
    </source>
</evidence>
<sequence>MLNQTRPPASPDIVIEGPERGSVTPRPAAERGATVGRRDPGRGAVDAGAAGALRARVLRIGLAALLAAVPVSSADAQGAPLPHRKPPALPATSPNFGKLPLPATRLVIRPFETSPFPYRGDIPGKDKPFMDVADGDRLGHTAPAGTIRWERETYADRRVLIAMPKGFDPRKPSVMVVYFHGNRSLLERDVVERQRIIDQVERSGLNAVLVVPQFARDAPDSSAGNFWRPGFFAAFLKEAERAAIDLCSPRCAAGLAGRPVVVAAYSGGYHPAAFVLHHGGAEERIRGVLLFDALYGDLDKFEGFVARRGPAVFFVSTHAKSSAEGNRDLAASLARRGLKPAASLPASFKPGTLAFLAGPDGIVHNDFMTRAWTDEPLRALLARIPGYRR</sequence>
<evidence type="ECO:0000313" key="2">
    <source>
        <dbReference type="EMBL" id="KPL51909.1"/>
    </source>
</evidence>
<dbReference type="RefSeq" id="WP_054358072.1">
    <property type="nucleotide sequence ID" value="NZ_LJYW01000001.1"/>
</dbReference>
<accession>A0A0P6W2S1</accession>
<comment type="caution">
    <text evidence="2">The sequence shown here is derived from an EMBL/GenBank/DDBJ whole genome shotgun (WGS) entry which is preliminary data.</text>
</comment>
<proteinExistence type="predicted"/>
<evidence type="ECO:0008006" key="4">
    <source>
        <dbReference type="Google" id="ProtNLM"/>
    </source>
</evidence>
<evidence type="ECO:0000313" key="3">
    <source>
        <dbReference type="Proteomes" id="UP000048984"/>
    </source>
</evidence>
<dbReference type="AlphaFoldDB" id="A0A0P6W2S1"/>
<reference evidence="2 3" key="2">
    <citation type="submission" date="2015-10" db="EMBL/GenBank/DDBJ databases">
        <title>Draft Genome Sequence of Prosthecomicrobium hirschii ATCC 27832.</title>
        <authorList>
            <person name="Daniel J."/>
            <person name="Givan S.A."/>
            <person name="Brun Y.V."/>
            <person name="Brown P.J."/>
        </authorList>
    </citation>
    <scope>NUCLEOTIDE SEQUENCE [LARGE SCALE GENOMIC DNA]</scope>
    <source>
        <strain evidence="2 3">16</strain>
    </source>
</reference>
<reference evidence="2 3" key="1">
    <citation type="submission" date="2015-09" db="EMBL/GenBank/DDBJ databases">
        <authorList>
            <person name="Jackson K.R."/>
            <person name="Lunt B.L."/>
            <person name="Fisher J.N.B."/>
            <person name="Gardner A.V."/>
            <person name="Bailey M.E."/>
            <person name="Deus L.M."/>
            <person name="Earl A.S."/>
            <person name="Gibby P.D."/>
            <person name="Hartmann K.A."/>
            <person name="Liu J.E."/>
            <person name="Manci A.M."/>
            <person name="Nielsen D.A."/>
            <person name="Solomon M.B."/>
            <person name="Breakwell D.P."/>
            <person name="Burnett S.H."/>
            <person name="Grose J.H."/>
        </authorList>
    </citation>
    <scope>NUCLEOTIDE SEQUENCE [LARGE SCALE GENOMIC DNA]</scope>
    <source>
        <strain evidence="2 3">16</strain>
    </source>
</reference>
<protein>
    <recommendedName>
        <fullName evidence="4">Alpha/beta hydrolase</fullName>
    </recommendedName>
</protein>
<name>A0A0P6W2S1_9HYPH</name>
<feature type="region of interest" description="Disordered" evidence="1">
    <location>
        <begin position="1"/>
        <end position="42"/>
    </location>
</feature>
<dbReference type="EMBL" id="LJYW01000001">
    <property type="protein sequence ID" value="KPL51909.1"/>
    <property type="molecule type" value="Genomic_DNA"/>
</dbReference>